<feature type="compositionally biased region" description="Basic residues" evidence="2">
    <location>
        <begin position="130"/>
        <end position="143"/>
    </location>
</feature>
<name>A0AAN8XFM1_HALRR</name>
<keyword evidence="4" id="KW-1185">Reference proteome</keyword>
<protein>
    <submittedName>
        <fullName evidence="3">Uncharacterized protein</fullName>
    </submittedName>
</protein>
<sequence>MTFYLVLAVFTTAFLSYFVYTKNAHFCDLFVAKDQRMEDIQQNNSKTRLPEQPSLAGCETEMTSKRVNEKEESLKVDEPSVEPTPRNKKERNRRKKRNAAKTKDNESKGEKDVLMEKTETKEKEMEVKEKKKRKRRPKKSKKNKGNEECQTMDLAKSQDEDDDEGFEVVMSRRNKRQEMKDEREKEEEEVGDVVKSLAVSPEVLALLRMKSNHFCQGYKVKMDLRNENGMIRIKGTEETTNKVKGLFEGMAYKTLNGVLVRNKVRLDLAQVEREHQVFLRPFPRDENGISSIMVYGSDDQIISAQHVLEKYLVPLPEENKEVEVWIEMEKSVYDHLKLHKWQIGAKYHVKILSALSAQKIAK</sequence>
<feature type="compositionally biased region" description="Basic residues" evidence="2">
    <location>
        <begin position="86"/>
        <end position="100"/>
    </location>
</feature>
<feature type="compositionally biased region" description="Basic and acidic residues" evidence="2">
    <location>
        <begin position="101"/>
        <end position="129"/>
    </location>
</feature>
<keyword evidence="1" id="KW-0175">Coiled coil</keyword>
<evidence type="ECO:0000256" key="1">
    <source>
        <dbReference type="SAM" id="Coils"/>
    </source>
</evidence>
<feature type="coiled-coil region" evidence="1">
    <location>
        <begin position="169"/>
        <end position="196"/>
    </location>
</feature>
<dbReference type="AlphaFoldDB" id="A0AAN8XFM1"/>
<feature type="region of interest" description="Disordered" evidence="2">
    <location>
        <begin position="42"/>
        <end position="164"/>
    </location>
</feature>
<feature type="non-terminal residue" evidence="3">
    <location>
        <position position="362"/>
    </location>
</feature>
<evidence type="ECO:0000313" key="3">
    <source>
        <dbReference type="EMBL" id="KAK7079483.1"/>
    </source>
</evidence>
<dbReference type="Proteomes" id="UP001381693">
    <property type="component" value="Unassembled WGS sequence"/>
</dbReference>
<dbReference type="EMBL" id="JAXCGZ010006889">
    <property type="protein sequence ID" value="KAK7079483.1"/>
    <property type="molecule type" value="Genomic_DNA"/>
</dbReference>
<reference evidence="3 4" key="1">
    <citation type="submission" date="2023-11" db="EMBL/GenBank/DDBJ databases">
        <title>Halocaridina rubra genome assembly.</title>
        <authorList>
            <person name="Smith C."/>
        </authorList>
    </citation>
    <scope>NUCLEOTIDE SEQUENCE [LARGE SCALE GENOMIC DNA]</scope>
    <source>
        <strain evidence="3">EP-1</strain>
        <tissue evidence="3">Whole</tissue>
    </source>
</reference>
<organism evidence="3 4">
    <name type="scientific">Halocaridina rubra</name>
    <name type="common">Hawaiian red shrimp</name>
    <dbReference type="NCBI Taxonomy" id="373956"/>
    <lineage>
        <taxon>Eukaryota</taxon>
        <taxon>Metazoa</taxon>
        <taxon>Ecdysozoa</taxon>
        <taxon>Arthropoda</taxon>
        <taxon>Crustacea</taxon>
        <taxon>Multicrustacea</taxon>
        <taxon>Malacostraca</taxon>
        <taxon>Eumalacostraca</taxon>
        <taxon>Eucarida</taxon>
        <taxon>Decapoda</taxon>
        <taxon>Pleocyemata</taxon>
        <taxon>Caridea</taxon>
        <taxon>Atyoidea</taxon>
        <taxon>Atyidae</taxon>
        <taxon>Halocaridina</taxon>
    </lineage>
</organism>
<gene>
    <name evidence="3" type="ORF">SK128_026122</name>
</gene>
<accession>A0AAN8XFM1</accession>
<evidence type="ECO:0000313" key="4">
    <source>
        <dbReference type="Proteomes" id="UP001381693"/>
    </source>
</evidence>
<feature type="compositionally biased region" description="Basic and acidic residues" evidence="2">
    <location>
        <begin position="62"/>
        <end position="78"/>
    </location>
</feature>
<proteinExistence type="predicted"/>
<comment type="caution">
    <text evidence="3">The sequence shown here is derived from an EMBL/GenBank/DDBJ whole genome shotgun (WGS) entry which is preliminary data.</text>
</comment>
<evidence type="ECO:0000256" key="2">
    <source>
        <dbReference type="SAM" id="MobiDB-lite"/>
    </source>
</evidence>